<feature type="region of interest" description="Disordered" evidence="5">
    <location>
        <begin position="72"/>
        <end position="98"/>
    </location>
</feature>
<organism evidence="7 8">
    <name type="scientific">Burkholderia stabilis</name>
    <dbReference type="NCBI Taxonomy" id="95485"/>
    <lineage>
        <taxon>Bacteria</taxon>
        <taxon>Pseudomonadati</taxon>
        <taxon>Pseudomonadota</taxon>
        <taxon>Betaproteobacteria</taxon>
        <taxon>Burkholderiales</taxon>
        <taxon>Burkholderiaceae</taxon>
        <taxon>Burkholderia</taxon>
        <taxon>Burkholderia cepacia complex</taxon>
    </lineage>
</organism>
<dbReference type="InterPro" id="IPR004447">
    <property type="entry name" value="Peptidase_S41A"/>
</dbReference>
<evidence type="ECO:0000256" key="1">
    <source>
        <dbReference type="ARBA" id="ARBA00009179"/>
    </source>
</evidence>
<dbReference type="Gene3D" id="3.30.750.44">
    <property type="match status" value="1"/>
</dbReference>
<dbReference type="SUPFAM" id="SSF50156">
    <property type="entry name" value="PDZ domain-like"/>
    <property type="match status" value="1"/>
</dbReference>
<feature type="region of interest" description="Disordered" evidence="5">
    <location>
        <begin position="1"/>
        <end position="43"/>
    </location>
</feature>
<protein>
    <submittedName>
        <fullName evidence="7">Probable CtpA-like serine protease,carboxy-terminal protease,Predicted protease with the C-terminal PDZ domain,C-terminal processing peptidase,Peptidase family S41</fullName>
    </submittedName>
</protein>
<comment type="similarity">
    <text evidence="1">Belongs to the peptidase S41A family.</text>
</comment>
<dbReference type="PANTHER" id="PTHR32060:SF30">
    <property type="entry name" value="CARBOXY-TERMINAL PROCESSING PROTEASE CTPA"/>
    <property type="match status" value="1"/>
</dbReference>
<sequence>MRHARSPTCTVAGVGYNRHRPAPLHAGHAPAGKPPRHPSERAVPMMPPLRIVRRFAVRAIAAAALLPWMPSAGAQPASAPPAASSPAPQSPSPCPSDWEPQICELKAAVEVLKQQHLTDVDIGALLDATVHAGIKTLPYARFFDAKEEQERRDDEQRTRNGTPGIGIVFETRPDGLHIIDVIPDAPAEKAGVRPDDLVVAMNDRSVVGIDSSEIVKIAKGDAGVPLKLTVQRGPQHAALHFAPVRAIVKPHPAIAKRLDGDILYTRLSSFPEPAVGDYIDAVQSARRAGPPVKGVILDLRINGGGALNAAIGITALFAGRDRTAMVTVERGDANRHRYTTNWPDYALPVMHEQDPLAPLQADDWWRTVPLVVLVDGQSASAAEATAAALKDLGRAKLLGMPTYGKGLAQTGVDLIDGTRLNFTFARNLRPNGCPMDGYGVVPDWLVPPRRDSDVDGVLLWYREADLARAPYADRQAPDPFARVRKERQTLREQRVRAKVDTAKSAALPQRAFGTAGDWQLQQALNALAARPVRTVDAPAQLMPAQPVCERVGN</sequence>
<dbReference type="Gene3D" id="2.30.42.10">
    <property type="match status" value="1"/>
</dbReference>
<dbReference type="GO" id="GO:0030288">
    <property type="term" value="C:outer membrane-bounded periplasmic space"/>
    <property type="evidence" value="ECO:0007669"/>
    <property type="project" value="TreeGrafter"/>
</dbReference>
<keyword evidence="4" id="KW-0720">Serine protease</keyword>
<evidence type="ECO:0000313" key="7">
    <source>
        <dbReference type="EMBL" id="VBB11672.1"/>
    </source>
</evidence>
<dbReference type="SUPFAM" id="SSF52096">
    <property type="entry name" value="ClpP/crotonase"/>
    <property type="match status" value="1"/>
</dbReference>
<keyword evidence="3" id="KW-0378">Hydrolase</keyword>
<dbReference type="Pfam" id="PF17820">
    <property type="entry name" value="PDZ_6"/>
    <property type="match status" value="1"/>
</dbReference>
<evidence type="ECO:0000259" key="6">
    <source>
        <dbReference type="PROSITE" id="PS50106"/>
    </source>
</evidence>
<dbReference type="InterPro" id="IPR001478">
    <property type="entry name" value="PDZ"/>
</dbReference>
<feature type="domain" description="PDZ" evidence="6">
    <location>
        <begin position="156"/>
        <end position="219"/>
    </location>
</feature>
<feature type="compositionally biased region" description="Low complexity" evidence="5">
    <location>
        <begin position="72"/>
        <end position="87"/>
    </location>
</feature>
<dbReference type="AlphaFoldDB" id="A0AAJ5N562"/>
<dbReference type="SMART" id="SM00228">
    <property type="entry name" value="PDZ"/>
    <property type="match status" value="1"/>
</dbReference>
<evidence type="ECO:0000313" key="8">
    <source>
        <dbReference type="Proteomes" id="UP000268684"/>
    </source>
</evidence>
<dbReference type="GO" id="GO:0004175">
    <property type="term" value="F:endopeptidase activity"/>
    <property type="evidence" value="ECO:0007669"/>
    <property type="project" value="TreeGrafter"/>
</dbReference>
<dbReference type="PROSITE" id="PS50106">
    <property type="entry name" value="PDZ"/>
    <property type="match status" value="1"/>
</dbReference>
<dbReference type="InterPro" id="IPR041489">
    <property type="entry name" value="PDZ_6"/>
</dbReference>
<dbReference type="InterPro" id="IPR036034">
    <property type="entry name" value="PDZ_sf"/>
</dbReference>
<dbReference type="Proteomes" id="UP000268684">
    <property type="component" value="Chromosome I"/>
</dbReference>
<dbReference type="GO" id="GO:0007165">
    <property type="term" value="P:signal transduction"/>
    <property type="evidence" value="ECO:0007669"/>
    <property type="project" value="TreeGrafter"/>
</dbReference>
<accession>A0AAJ5N562</accession>
<evidence type="ECO:0000256" key="4">
    <source>
        <dbReference type="ARBA" id="ARBA00022825"/>
    </source>
</evidence>
<dbReference type="GO" id="GO:0008236">
    <property type="term" value="F:serine-type peptidase activity"/>
    <property type="evidence" value="ECO:0007669"/>
    <property type="project" value="UniProtKB-KW"/>
</dbReference>
<feature type="region of interest" description="Disordered" evidence="5">
    <location>
        <begin position="146"/>
        <end position="166"/>
    </location>
</feature>
<dbReference type="GO" id="GO:0006508">
    <property type="term" value="P:proteolysis"/>
    <property type="evidence" value="ECO:0007669"/>
    <property type="project" value="UniProtKB-KW"/>
</dbReference>
<evidence type="ECO:0000256" key="3">
    <source>
        <dbReference type="ARBA" id="ARBA00022801"/>
    </source>
</evidence>
<reference evidence="7 8" key="1">
    <citation type="submission" date="2017-11" db="EMBL/GenBank/DDBJ databases">
        <authorList>
            <person name="Seth-Smith MB H."/>
        </authorList>
    </citation>
    <scope>NUCLEOTIDE SEQUENCE [LARGE SCALE GENOMIC DNA]</scope>
    <source>
        <strain evidence="7">E</strain>
    </source>
</reference>
<keyword evidence="8" id="KW-1185">Reference proteome</keyword>
<name>A0AAJ5N562_9BURK</name>
<dbReference type="SMART" id="SM00245">
    <property type="entry name" value="TSPc"/>
    <property type="match status" value="1"/>
</dbReference>
<proteinExistence type="inferred from homology"/>
<dbReference type="Gene3D" id="3.90.226.10">
    <property type="entry name" value="2-enoyl-CoA Hydratase, Chain A, domain 1"/>
    <property type="match status" value="1"/>
</dbReference>
<feature type="compositionally biased region" description="Basic and acidic residues" evidence="5">
    <location>
        <begin position="146"/>
        <end position="158"/>
    </location>
</feature>
<dbReference type="EMBL" id="LR025742">
    <property type="protein sequence ID" value="VBB11672.1"/>
    <property type="molecule type" value="Genomic_DNA"/>
</dbReference>
<dbReference type="CDD" id="cd07560">
    <property type="entry name" value="Peptidase_S41_CPP"/>
    <property type="match status" value="1"/>
</dbReference>
<gene>
    <name evidence="7" type="ORF">BSTAB16_1810</name>
</gene>
<dbReference type="InterPro" id="IPR005151">
    <property type="entry name" value="Tail-specific_protease"/>
</dbReference>
<dbReference type="Pfam" id="PF03572">
    <property type="entry name" value="Peptidase_S41"/>
    <property type="match status" value="1"/>
</dbReference>
<evidence type="ECO:0000256" key="2">
    <source>
        <dbReference type="ARBA" id="ARBA00022670"/>
    </source>
</evidence>
<evidence type="ECO:0000256" key="5">
    <source>
        <dbReference type="SAM" id="MobiDB-lite"/>
    </source>
</evidence>
<dbReference type="InterPro" id="IPR029045">
    <property type="entry name" value="ClpP/crotonase-like_dom_sf"/>
</dbReference>
<dbReference type="PANTHER" id="PTHR32060">
    <property type="entry name" value="TAIL-SPECIFIC PROTEASE"/>
    <property type="match status" value="1"/>
</dbReference>
<keyword evidence="2 7" id="KW-0645">Protease</keyword>